<comment type="caution">
    <text evidence="1">The sequence shown here is derived from an EMBL/GenBank/DDBJ whole genome shotgun (WGS) entry which is preliminary data.</text>
</comment>
<evidence type="ECO:0000313" key="1">
    <source>
        <dbReference type="EMBL" id="ERJ26882.1"/>
    </source>
</evidence>
<dbReference type="PATRIC" id="fig|1242969.3.peg.126"/>
<name>U2F986_9BACT</name>
<accession>U2F986</accession>
<dbReference type="AlphaFoldDB" id="U2F986"/>
<dbReference type="RefSeq" id="WP_021090234.1">
    <property type="nucleotide sequence ID" value="NZ_ANNI01000001.1"/>
</dbReference>
<evidence type="ECO:0000313" key="2">
    <source>
        <dbReference type="Proteomes" id="UP000016627"/>
    </source>
</evidence>
<proteinExistence type="predicted"/>
<dbReference type="PRINTS" id="PR00313">
    <property type="entry name" value="CABNDNGRPT"/>
</dbReference>
<dbReference type="Proteomes" id="UP000016627">
    <property type="component" value="Unassembled WGS sequence"/>
</dbReference>
<dbReference type="Gene3D" id="2.160.20.160">
    <property type="match status" value="2"/>
</dbReference>
<sequence length="669" mass="70410">MRGKNLIFYIKVKNEKFFYEKSEMGYNSTITISDKAKVKSVHGDKGVDTIMVDNATVAEKIEGGHGDDKIYVRNGARVEGYVTGDLDNDTININGNAKVQGGFIGAGAGADDKVNISGNAEVSSAFLKLGASSYNSGKTTDKTTLNVTGDAVIDGVTILSGDSLGKQVMNFHQNGEAKIKQINGSNNKDVIDIKGGDFTIANTLPNGKIYGNGGDDEINIHDGATAKIKADMGEGVDTLTVSSATLKDSVVEMGLGNDEVNINAGATIDDVSIKTGADVDTVTIKNSTLNHTEILTGAGVDTVNIEEGISFADSTINTGADNDIVNINSDITGNNQSNIKTDAGSDTINIASGVTLTRTVVDMGSGEDTIELKGNNATDDRITFKGSTLYTDNVGNAVDYVDKVTISNTTFMKSDDGRLSSVRTGSGGDEITIKEGTVFQDLSYIAAENGNDKITLESGAKFNQANVYAGAGDDTINVNGAEFKGDSVYNHNASIHGGAGDDKIFVNSGKFDNARIEGDAGNDTIHIKSGARFENASIYGDSIDGLTTGNDTIIVDKGATLINTTINGGAGYDTLKVADNSIDFSHVRNIERLDMTNGENTNLTLTASNVQDILRDSNESTLRIDGDKGDRLKLTDGGWDNGHPSSNEGYTLYSNGTTTIEVQDQIHVL</sequence>
<dbReference type="eggNOG" id="COG2931">
    <property type="taxonomic scope" value="Bacteria"/>
</dbReference>
<reference evidence="1 2" key="1">
    <citation type="journal article" date="2013" name="BMC Genomics">
        <title>Comparative genomics of Campylobacter concisus isolates reveals genetic diversity and provides insights into disease association.</title>
        <authorList>
            <person name="Deshpande N.P."/>
            <person name="Kaakoush N.O."/>
            <person name="Wilkins M.R."/>
            <person name="Mitchell H.M."/>
        </authorList>
    </citation>
    <scope>NUCLEOTIDE SEQUENCE [LARGE SCALE GENOMIC DNA]</scope>
    <source>
        <strain evidence="1 2">ATCC 51562</strain>
    </source>
</reference>
<dbReference type="EMBL" id="ANNI01000001">
    <property type="protein sequence ID" value="ERJ26882.1"/>
    <property type="molecule type" value="Genomic_DNA"/>
</dbReference>
<dbReference type="InterPro" id="IPR011049">
    <property type="entry name" value="Serralysin-like_metalloprot_C"/>
</dbReference>
<gene>
    <name evidence="1" type="ORF">ATCC51562_1040</name>
</gene>
<organism evidence="1 2">
    <name type="scientific">Campylobacter concisus ATCC 51562</name>
    <dbReference type="NCBI Taxonomy" id="1242969"/>
    <lineage>
        <taxon>Bacteria</taxon>
        <taxon>Pseudomonadati</taxon>
        <taxon>Campylobacterota</taxon>
        <taxon>Epsilonproteobacteria</taxon>
        <taxon>Campylobacterales</taxon>
        <taxon>Campylobacteraceae</taxon>
        <taxon>Campylobacter</taxon>
    </lineage>
</organism>
<protein>
    <submittedName>
        <fullName evidence="1">Hemolysin-type calcium-binding protein region</fullName>
    </submittedName>
</protein>
<dbReference type="SUPFAM" id="SSF51120">
    <property type="entry name" value="beta-Roll"/>
    <property type="match status" value="1"/>
</dbReference>